<evidence type="ECO:0000256" key="1">
    <source>
        <dbReference type="SAM" id="MobiDB-lite"/>
    </source>
</evidence>
<organism evidence="3 4">
    <name type="scientific">Liparis tanakae</name>
    <name type="common">Tanaka's snailfish</name>
    <dbReference type="NCBI Taxonomy" id="230148"/>
    <lineage>
        <taxon>Eukaryota</taxon>
        <taxon>Metazoa</taxon>
        <taxon>Chordata</taxon>
        <taxon>Craniata</taxon>
        <taxon>Vertebrata</taxon>
        <taxon>Euteleostomi</taxon>
        <taxon>Actinopterygii</taxon>
        <taxon>Neopterygii</taxon>
        <taxon>Teleostei</taxon>
        <taxon>Neoteleostei</taxon>
        <taxon>Acanthomorphata</taxon>
        <taxon>Eupercaria</taxon>
        <taxon>Perciformes</taxon>
        <taxon>Cottioidei</taxon>
        <taxon>Cottales</taxon>
        <taxon>Liparidae</taxon>
        <taxon>Liparis</taxon>
    </lineage>
</organism>
<feature type="chain" id="PRO_5021279838" description="Secreted protein" evidence="2">
    <location>
        <begin position="24"/>
        <end position="132"/>
    </location>
</feature>
<proteinExistence type="predicted"/>
<comment type="caution">
    <text evidence="3">The sequence shown here is derived from an EMBL/GenBank/DDBJ whole genome shotgun (WGS) entry which is preliminary data.</text>
</comment>
<evidence type="ECO:0000313" key="3">
    <source>
        <dbReference type="EMBL" id="TNN35931.1"/>
    </source>
</evidence>
<evidence type="ECO:0000256" key="2">
    <source>
        <dbReference type="SAM" id="SignalP"/>
    </source>
</evidence>
<feature type="region of interest" description="Disordered" evidence="1">
    <location>
        <begin position="91"/>
        <end position="132"/>
    </location>
</feature>
<reference evidence="3 4" key="1">
    <citation type="submission" date="2019-03" db="EMBL/GenBank/DDBJ databases">
        <title>First draft genome of Liparis tanakae, snailfish: a comprehensive survey of snailfish specific genes.</title>
        <authorList>
            <person name="Kim W."/>
            <person name="Song I."/>
            <person name="Jeong J.-H."/>
            <person name="Kim D."/>
            <person name="Kim S."/>
            <person name="Ryu S."/>
            <person name="Song J.Y."/>
            <person name="Lee S.K."/>
        </authorList>
    </citation>
    <scope>NUCLEOTIDE SEQUENCE [LARGE SCALE GENOMIC DNA]</scope>
    <source>
        <tissue evidence="3">Muscle</tissue>
    </source>
</reference>
<sequence>MVAVMAAVLVKTCLVAVQPVALGAAHVREVRVGVGFGGEGLLATAARRQELPLFGVPPLHPAVLKPDLHLQRDTGDRAFLWRSENTARRSMPLRGFPLGARGHENVPGTGTTEDEAGETREGQRPSLKLRLT</sequence>
<accession>A0A4Z2F5A5</accession>
<evidence type="ECO:0000313" key="4">
    <source>
        <dbReference type="Proteomes" id="UP000314294"/>
    </source>
</evidence>
<dbReference type="Proteomes" id="UP000314294">
    <property type="component" value="Unassembled WGS sequence"/>
</dbReference>
<dbReference type="EMBL" id="SRLO01001683">
    <property type="protein sequence ID" value="TNN35931.1"/>
    <property type="molecule type" value="Genomic_DNA"/>
</dbReference>
<evidence type="ECO:0008006" key="5">
    <source>
        <dbReference type="Google" id="ProtNLM"/>
    </source>
</evidence>
<gene>
    <name evidence="3" type="ORF">EYF80_053901</name>
</gene>
<feature type="signal peptide" evidence="2">
    <location>
        <begin position="1"/>
        <end position="23"/>
    </location>
</feature>
<protein>
    <recommendedName>
        <fullName evidence="5">Secreted protein</fullName>
    </recommendedName>
</protein>
<keyword evidence="4" id="KW-1185">Reference proteome</keyword>
<dbReference type="AlphaFoldDB" id="A0A4Z2F5A5"/>
<keyword evidence="2" id="KW-0732">Signal</keyword>
<name>A0A4Z2F5A5_9TELE</name>